<dbReference type="SUPFAM" id="SSF53335">
    <property type="entry name" value="S-adenosyl-L-methionine-dependent methyltransferases"/>
    <property type="match status" value="1"/>
</dbReference>
<keyword evidence="2" id="KW-1185">Reference proteome</keyword>
<dbReference type="EMBL" id="JBHSMK010000009">
    <property type="protein sequence ID" value="MFC5437991.1"/>
    <property type="molecule type" value="Genomic_DNA"/>
</dbReference>
<dbReference type="Pfam" id="PF13489">
    <property type="entry name" value="Methyltransf_23"/>
    <property type="match status" value="1"/>
</dbReference>
<dbReference type="InterPro" id="IPR029063">
    <property type="entry name" value="SAM-dependent_MTases_sf"/>
</dbReference>
<keyword evidence="1" id="KW-0489">Methyltransferase</keyword>
<dbReference type="Gene3D" id="3.40.50.150">
    <property type="entry name" value="Vaccinia Virus protein VP39"/>
    <property type="match status" value="1"/>
</dbReference>
<accession>A0ABW0JQQ0</accession>
<proteinExistence type="predicted"/>
<dbReference type="EC" id="2.1.1.64" evidence="1"/>
<dbReference type="RefSeq" id="WP_377306580.1">
    <property type="nucleotide sequence ID" value="NZ_JBHSMK010000009.1"/>
</dbReference>
<evidence type="ECO:0000313" key="2">
    <source>
        <dbReference type="Proteomes" id="UP001596013"/>
    </source>
</evidence>
<comment type="caution">
    <text evidence="1">The sequence shown here is derived from an EMBL/GenBank/DDBJ whole genome shotgun (WGS) entry which is preliminary data.</text>
</comment>
<dbReference type="GO" id="GO:0061542">
    <property type="term" value="F:3-demethylubiquinol 3-O-methyltransferase activity"/>
    <property type="evidence" value="ECO:0007669"/>
    <property type="project" value="UniProtKB-EC"/>
</dbReference>
<organism evidence="1 2">
    <name type="scientific">Rhodanobacter umsongensis</name>
    <dbReference type="NCBI Taxonomy" id="633153"/>
    <lineage>
        <taxon>Bacteria</taxon>
        <taxon>Pseudomonadati</taxon>
        <taxon>Pseudomonadota</taxon>
        <taxon>Gammaproteobacteria</taxon>
        <taxon>Lysobacterales</taxon>
        <taxon>Rhodanobacteraceae</taxon>
        <taxon>Rhodanobacter</taxon>
    </lineage>
</organism>
<dbReference type="GO" id="GO:0102208">
    <property type="term" value="F:2-polyprenyl-6-hydroxyphenol methylase activity"/>
    <property type="evidence" value="ECO:0007669"/>
    <property type="project" value="UniProtKB-EC"/>
</dbReference>
<protein>
    <submittedName>
        <fullName evidence="1">Class I SAM-dependent methyltransferase</fullName>
        <ecNumber evidence="1">2.1.1.222</ecNumber>
        <ecNumber evidence="1">2.1.1.64</ecNumber>
    </submittedName>
</protein>
<keyword evidence="1" id="KW-0808">Transferase</keyword>
<evidence type="ECO:0000313" key="1">
    <source>
        <dbReference type="EMBL" id="MFC5437991.1"/>
    </source>
</evidence>
<reference evidence="2" key="1">
    <citation type="journal article" date="2019" name="Int. J. Syst. Evol. Microbiol.">
        <title>The Global Catalogue of Microorganisms (GCM) 10K type strain sequencing project: providing services to taxonomists for standard genome sequencing and annotation.</title>
        <authorList>
            <consortium name="The Broad Institute Genomics Platform"/>
            <consortium name="The Broad Institute Genome Sequencing Center for Infectious Disease"/>
            <person name="Wu L."/>
            <person name="Ma J."/>
        </authorList>
    </citation>
    <scope>NUCLEOTIDE SEQUENCE [LARGE SCALE GENOMIC DNA]</scope>
    <source>
        <strain evidence="2">JCM 17130</strain>
    </source>
</reference>
<gene>
    <name evidence="1" type="ORF">ACFPME_15630</name>
</gene>
<dbReference type="GO" id="GO:0032259">
    <property type="term" value="P:methylation"/>
    <property type="evidence" value="ECO:0007669"/>
    <property type="project" value="UniProtKB-KW"/>
</dbReference>
<name>A0ABW0JQQ0_9GAMM</name>
<dbReference type="EC" id="2.1.1.222" evidence="1"/>
<dbReference type="CDD" id="cd02440">
    <property type="entry name" value="AdoMet_MTases"/>
    <property type="match status" value="1"/>
</dbReference>
<dbReference type="Proteomes" id="UP001596013">
    <property type="component" value="Unassembled WGS sequence"/>
</dbReference>
<sequence>MDRTTHEIIARRYDGRLQRGHVRWKLRVDPAYAATAAAIAGTPLPLLDIGCGLGLLGQYLNALGHVQPYVGLDHDRRKILAAQSAAHRGGLDAVVNLQHAGADELPAVRGHVALLDVLHYLSAERQRSLLQAAAGHLAPDGCLVIRSVLREPNWRFHATRVEEFFLRVSGWIPGGAQHYPTAAELRRPLEDAGLDVCIESLRGRTPYNSYLIVARAHR</sequence>